<dbReference type="PANTHER" id="PTHR42999">
    <property type="entry name" value="ANTIBIOTIC RESISTANCE PROTEIN MCBG"/>
    <property type="match status" value="1"/>
</dbReference>
<accession>A0ABW1YPA8</accession>
<dbReference type="PANTHER" id="PTHR42999:SF1">
    <property type="entry name" value="PENTAPEPTIDE REPEAT-CONTAINING PROTEIN"/>
    <property type="match status" value="1"/>
</dbReference>
<dbReference type="Pfam" id="PF13599">
    <property type="entry name" value="Pentapeptide_4"/>
    <property type="match status" value="1"/>
</dbReference>
<dbReference type="SUPFAM" id="SSF141571">
    <property type="entry name" value="Pentapeptide repeat-like"/>
    <property type="match status" value="1"/>
</dbReference>
<evidence type="ECO:0000313" key="2">
    <source>
        <dbReference type="Proteomes" id="UP001596425"/>
    </source>
</evidence>
<dbReference type="RefSeq" id="WP_193193155.1">
    <property type="nucleotide sequence ID" value="NZ_JACZFR010000039.1"/>
</dbReference>
<evidence type="ECO:0000313" key="1">
    <source>
        <dbReference type="EMBL" id="MFC6634361.1"/>
    </source>
</evidence>
<name>A0ABW1YPA8_9GAMM</name>
<reference evidence="2" key="1">
    <citation type="journal article" date="2019" name="Int. J. Syst. Evol. Microbiol.">
        <title>The Global Catalogue of Microorganisms (GCM) 10K type strain sequencing project: providing services to taxonomists for standard genome sequencing and annotation.</title>
        <authorList>
            <consortium name="The Broad Institute Genomics Platform"/>
            <consortium name="The Broad Institute Genome Sequencing Center for Infectious Disease"/>
            <person name="Wu L."/>
            <person name="Ma J."/>
        </authorList>
    </citation>
    <scope>NUCLEOTIDE SEQUENCE [LARGE SCALE GENOMIC DNA]</scope>
    <source>
        <strain evidence="2">CGMCC 1.13718</strain>
    </source>
</reference>
<sequence length="198" mass="22935">MNLAEKDEYWSDSFEGLDFSCTEIDSKEFDNCTFINCDFSEATFKRCNFSDCEFINCNLSLVKIEYSKFSDVSFRESKLIGINWTKVAWPRLVFSAPIKFYKSIVNDCSFYGLSLPEVVLEECKAHNVDFREGDFSNANFTYTDFTGSFFVKTNLSGADFSEATDYDIDIYQNEIKRAKFSRYEAIRLLDSLDVELVD</sequence>
<dbReference type="Pfam" id="PF00805">
    <property type="entry name" value="Pentapeptide"/>
    <property type="match status" value="1"/>
</dbReference>
<dbReference type="InterPro" id="IPR052949">
    <property type="entry name" value="PA_immunity-related"/>
</dbReference>
<dbReference type="Proteomes" id="UP001596425">
    <property type="component" value="Unassembled WGS sequence"/>
</dbReference>
<dbReference type="InterPro" id="IPR001646">
    <property type="entry name" value="5peptide_repeat"/>
</dbReference>
<comment type="caution">
    <text evidence="1">The sequence shown here is derived from an EMBL/GenBank/DDBJ whole genome shotgun (WGS) entry which is preliminary data.</text>
</comment>
<keyword evidence="2" id="KW-1185">Reference proteome</keyword>
<proteinExistence type="predicted"/>
<protein>
    <submittedName>
        <fullName evidence="1">Pentapeptide repeat-containing protein</fullName>
    </submittedName>
</protein>
<dbReference type="EMBL" id="JBHSVR010000001">
    <property type="protein sequence ID" value="MFC6634361.1"/>
    <property type="molecule type" value="Genomic_DNA"/>
</dbReference>
<gene>
    <name evidence="1" type="ORF">ACFQBM_13755</name>
</gene>
<organism evidence="1 2">
    <name type="scientific">Microbulbifer taiwanensis</name>
    <dbReference type="NCBI Taxonomy" id="986746"/>
    <lineage>
        <taxon>Bacteria</taxon>
        <taxon>Pseudomonadati</taxon>
        <taxon>Pseudomonadota</taxon>
        <taxon>Gammaproteobacteria</taxon>
        <taxon>Cellvibrionales</taxon>
        <taxon>Microbulbiferaceae</taxon>
        <taxon>Microbulbifer</taxon>
    </lineage>
</organism>
<dbReference type="Gene3D" id="2.160.20.80">
    <property type="entry name" value="E3 ubiquitin-protein ligase SopA"/>
    <property type="match status" value="1"/>
</dbReference>